<keyword evidence="2" id="KW-0812">Transmembrane</keyword>
<dbReference type="InterPro" id="IPR007470">
    <property type="entry name" value="HemX"/>
</dbReference>
<keyword evidence="3" id="KW-0808">Transferase</keyword>
<gene>
    <name evidence="3" type="primary">hemX</name>
    <name evidence="3" type="ORF">Lwal_1411</name>
</gene>
<accession>A0A0W1ADE3</accession>
<evidence type="ECO:0000313" key="3">
    <source>
        <dbReference type="EMBL" id="KTD79339.1"/>
    </source>
</evidence>
<dbReference type="OrthoDB" id="5653077at2"/>
<proteinExistence type="predicted"/>
<evidence type="ECO:0000313" key="4">
    <source>
        <dbReference type="Proteomes" id="UP000054729"/>
    </source>
</evidence>
<sequence length="373" mass="42488">MANNNHKNEQPNKVVADNHSSKVKSEIKPACPNHHTKPLVNSLILVVAIAAMIIAIYSMRSNQLHQTNTATIEKELSNKLDELKQNQNTTQQLVDTTSQSIEKIQTDLESKINLLSKQLQTSLNQRHYENNDWILLKAKYYLELAQINAYWSKNFDSTVVLLEQADLLLKDVHSPKLFTIRQTIAKEISQLKTTEQIDITGILSQIDAAQSGVNNLTIKTITTPQDNANQIALESHHKTGWRAQLQDSVRFLKTLVVIRHTNEPIQPIISPLLETTLKESIHLYLQEARWAVLNNNPDVFQQSLDQAITNIRRSFNLNTQTTKELIKQLVSLKETRLTQEKPQVGQALPQLNQFIDDKTAFDDQASQEKEENK</sequence>
<dbReference type="PATRIC" id="fig|66969.6.peg.1546"/>
<dbReference type="GO" id="GO:0032259">
    <property type="term" value="P:methylation"/>
    <property type="evidence" value="ECO:0007669"/>
    <property type="project" value="UniProtKB-KW"/>
</dbReference>
<reference evidence="3 4" key="1">
    <citation type="submission" date="2015-11" db="EMBL/GenBank/DDBJ databases">
        <title>Genomic analysis of 38 Legionella species identifies large and diverse effector repertoires.</title>
        <authorList>
            <person name="Burstein D."/>
            <person name="Amaro F."/>
            <person name="Zusman T."/>
            <person name="Lifshitz Z."/>
            <person name="Cohen O."/>
            <person name="Gilbert J.A."/>
            <person name="Pupko T."/>
            <person name="Shuman H.A."/>
            <person name="Segal G."/>
        </authorList>
    </citation>
    <scope>NUCLEOTIDE SEQUENCE [LARGE SCALE GENOMIC DNA]</scope>
    <source>
        <strain evidence="3 4">ATCC 51914</strain>
    </source>
</reference>
<dbReference type="PANTHER" id="PTHR38043">
    <property type="entry name" value="PROTEIN HEMX"/>
    <property type="match status" value="1"/>
</dbReference>
<feature type="compositionally biased region" description="Basic and acidic residues" evidence="1">
    <location>
        <begin position="1"/>
        <end position="10"/>
    </location>
</feature>
<comment type="caution">
    <text evidence="3">The sequence shown here is derived from an EMBL/GenBank/DDBJ whole genome shotgun (WGS) entry which is preliminary data.</text>
</comment>
<dbReference type="STRING" id="66969.Lwal_1411"/>
<feature type="region of interest" description="Disordered" evidence="1">
    <location>
        <begin position="1"/>
        <end position="24"/>
    </location>
</feature>
<dbReference type="Proteomes" id="UP000054729">
    <property type="component" value="Unassembled WGS sequence"/>
</dbReference>
<protein>
    <submittedName>
        <fullName evidence="3">Uroporphyrinogen III methylase</fullName>
    </submittedName>
</protein>
<evidence type="ECO:0000256" key="1">
    <source>
        <dbReference type="SAM" id="MobiDB-lite"/>
    </source>
</evidence>
<evidence type="ECO:0000256" key="2">
    <source>
        <dbReference type="SAM" id="Phobius"/>
    </source>
</evidence>
<keyword evidence="2" id="KW-1133">Transmembrane helix</keyword>
<keyword evidence="4" id="KW-1185">Reference proteome</keyword>
<dbReference type="AlphaFoldDB" id="A0A0W1ADE3"/>
<organism evidence="3 4">
    <name type="scientific">Legionella waltersii</name>
    <dbReference type="NCBI Taxonomy" id="66969"/>
    <lineage>
        <taxon>Bacteria</taxon>
        <taxon>Pseudomonadati</taxon>
        <taxon>Pseudomonadota</taxon>
        <taxon>Gammaproteobacteria</taxon>
        <taxon>Legionellales</taxon>
        <taxon>Legionellaceae</taxon>
        <taxon>Legionella</taxon>
    </lineage>
</organism>
<feature type="transmembrane region" description="Helical" evidence="2">
    <location>
        <begin position="39"/>
        <end position="57"/>
    </location>
</feature>
<keyword evidence="3" id="KW-0489">Methyltransferase</keyword>
<dbReference type="RefSeq" id="WP_058480113.1">
    <property type="nucleotide sequence ID" value="NZ_CAAAIQ010000007.1"/>
</dbReference>
<keyword evidence="2" id="KW-0472">Membrane</keyword>
<dbReference type="Pfam" id="PF04375">
    <property type="entry name" value="HemX"/>
    <property type="match status" value="1"/>
</dbReference>
<dbReference type="GO" id="GO:0008168">
    <property type="term" value="F:methyltransferase activity"/>
    <property type="evidence" value="ECO:0007669"/>
    <property type="project" value="UniProtKB-KW"/>
</dbReference>
<dbReference type="EMBL" id="LNZB01000036">
    <property type="protein sequence ID" value="KTD79339.1"/>
    <property type="molecule type" value="Genomic_DNA"/>
</dbReference>
<name>A0A0W1ADE3_9GAMM</name>
<dbReference type="PANTHER" id="PTHR38043:SF1">
    <property type="entry name" value="PROTEIN HEMX"/>
    <property type="match status" value="1"/>
</dbReference>